<reference evidence="2" key="1">
    <citation type="submission" date="2019-09" db="EMBL/GenBank/DDBJ databases">
        <title>Draft genome information of white flower Hibiscus syriacus.</title>
        <authorList>
            <person name="Kim Y.-M."/>
        </authorList>
    </citation>
    <scope>NUCLEOTIDE SEQUENCE [LARGE SCALE GENOMIC DNA]</scope>
    <source>
        <strain evidence="2">YM2019G1</strain>
    </source>
</reference>
<feature type="region of interest" description="Disordered" evidence="1">
    <location>
        <begin position="197"/>
        <end position="271"/>
    </location>
</feature>
<dbReference type="Proteomes" id="UP000436088">
    <property type="component" value="Unassembled WGS sequence"/>
</dbReference>
<evidence type="ECO:0000313" key="3">
    <source>
        <dbReference type="Proteomes" id="UP000436088"/>
    </source>
</evidence>
<proteinExistence type="predicted"/>
<dbReference type="EMBL" id="VEPZ02001182">
    <property type="protein sequence ID" value="KAE8688665.1"/>
    <property type="molecule type" value="Genomic_DNA"/>
</dbReference>
<evidence type="ECO:0000256" key="1">
    <source>
        <dbReference type="SAM" id="MobiDB-lite"/>
    </source>
</evidence>
<accession>A0A6A2ZCC0</accession>
<evidence type="ECO:0000313" key="2">
    <source>
        <dbReference type="EMBL" id="KAE8688665.1"/>
    </source>
</evidence>
<feature type="compositionally biased region" description="Polar residues" evidence="1">
    <location>
        <begin position="221"/>
        <end position="235"/>
    </location>
</feature>
<name>A0A6A2ZCC0_HIBSY</name>
<gene>
    <name evidence="2" type="ORF">F3Y22_tig00110957pilonHSYRG00001</name>
</gene>
<protein>
    <submittedName>
        <fullName evidence="2">Uncharacterized protein</fullName>
    </submittedName>
</protein>
<keyword evidence="3" id="KW-1185">Reference proteome</keyword>
<organism evidence="2 3">
    <name type="scientific">Hibiscus syriacus</name>
    <name type="common">Rose of Sharon</name>
    <dbReference type="NCBI Taxonomy" id="106335"/>
    <lineage>
        <taxon>Eukaryota</taxon>
        <taxon>Viridiplantae</taxon>
        <taxon>Streptophyta</taxon>
        <taxon>Embryophyta</taxon>
        <taxon>Tracheophyta</taxon>
        <taxon>Spermatophyta</taxon>
        <taxon>Magnoliopsida</taxon>
        <taxon>eudicotyledons</taxon>
        <taxon>Gunneridae</taxon>
        <taxon>Pentapetalae</taxon>
        <taxon>rosids</taxon>
        <taxon>malvids</taxon>
        <taxon>Malvales</taxon>
        <taxon>Malvaceae</taxon>
        <taxon>Malvoideae</taxon>
        <taxon>Hibiscus</taxon>
    </lineage>
</organism>
<feature type="compositionally biased region" description="Basic and acidic residues" evidence="1">
    <location>
        <begin position="236"/>
        <end position="247"/>
    </location>
</feature>
<dbReference type="AlphaFoldDB" id="A0A6A2ZCC0"/>
<comment type="caution">
    <text evidence="2">The sequence shown here is derived from an EMBL/GenBank/DDBJ whole genome shotgun (WGS) entry which is preliminary data.</text>
</comment>
<sequence length="293" mass="32840">MEDFGNETDTNCLSGRFVICTVDLLLTSGLQLATPSIPGGNRLHQGSALSPYIFAVIMDDIYCATPDGVPWCMLFADDIVLVAETKSNDDVTHHKGGMAKVEGCYWSLCDKKEDRGRRNENASMDMWWTWDMTTNSAINVLRGDVCFRKMREEDYGGLDTALGDYRRMRSGVESITVDVPEERTTKAENLHSIRCGLVRSGDGGRQRVQSKQAPLRHHTVQENQEASSHPQQPNTNDKESENEDRKSLKQLINGDETGGGTTSLGRHFSEEEQQLQLVKKNHQYNNNGVKLKE</sequence>